<dbReference type="RefSeq" id="WP_097060339.1">
    <property type="nucleotide sequence ID" value="NZ_BMLC01000001.1"/>
</dbReference>
<dbReference type="SUPFAM" id="SSF54427">
    <property type="entry name" value="NTF2-like"/>
    <property type="match status" value="1"/>
</dbReference>
<dbReference type="Proteomes" id="UP000219440">
    <property type="component" value="Unassembled WGS sequence"/>
</dbReference>
<protein>
    <submittedName>
        <fullName evidence="2">SnoaL-like domain-containing protein</fullName>
    </submittedName>
</protein>
<dbReference type="OrthoDB" id="8420006at2"/>
<evidence type="ECO:0000313" key="2">
    <source>
        <dbReference type="EMBL" id="SOE61265.1"/>
    </source>
</evidence>
<keyword evidence="3" id="KW-1185">Reference proteome</keyword>
<dbReference type="AlphaFoldDB" id="A0A2C8ZB17"/>
<sequence>MTEQLERQVAAAAAAIVTAFGSHDSEAYFAGFADDASFVFYTTSERLESREAYERLWREWEQSAGFRVIGCSSSNGRVQVYGDVGVFVHDVETTLQMDGEQSTVSERETIVFHHRAGAWLAVHEHLSPQP</sequence>
<dbReference type="InterPro" id="IPR037401">
    <property type="entry name" value="SnoaL-like"/>
</dbReference>
<dbReference type="InterPro" id="IPR032710">
    <property type="entry name" value="NTF2-like_dom_sf"/>
</dbReference>
<gene>
    <name evidence="2" type="ORF">SAMN06296378_1235</name>
</gene>
<dbReference type="EMBL" id="OCST01000002">
    <property type="protein sequence ID" value="SOE61265.1"/>
    <property type="molecule type" value="Genomic_DNA"/>
</dbReference>
<dbReference type="Pfam" id="PF13474">
    <property type="entry name" value="SnoaL_3"/>
    <property type="match status" value="1"/>
</dbReference>
<name>A0A2C8ZB17_9MICO</name>
<proteinExistence type="predicted"/>
<evidence type="ECO:0000313" key="3">
    <source>
        <dbReference type="Proteomes" id="UP000219440"/>
    </source>
</evidence>
<feature type="domain" description="SnoaL-like" evidence="1">
    <location>
        <begin position="9"/>
        <end position="128"/>
    </location>
</feature>
<organism evidence="2 3">
    <name type="scientific">Salinibacterium xinjiangense</name>
    <dbReference type="NCBI Taxonomy" id="386302"/>
    <lineage>
        <taxon>Bacteria</taxon>
        <taxon>Bacillati</taxon>
        <taxon>Actinomycetota</taxon>
        <taxon>Actinomycetes</taxon>
        <taxon>Micrococcales</taxon>
        <taxon>Microbacteriaceae</taxon>
        <taxon>Salinibacterium</taxon>
    </lineage>
</organism>
<reference evidence="2 3" key="1">
    <citation type="submission" date="2017-09" db="EMBL/GenBank/DDBJ databases">
        <authorList>
            <person name="Ehlers B."/>
            <person name="Leendertz F.H."/>
        </authorList>
    </citation>
    <scope>NUCLEOTIDE SEQUENCE [LARGE SCALE GENOMIC DNA]</scope>
    <source>
        <strain evidence="2 3">CGMCC 1.05381</strain>
    </source>
</reference>
<evidence type="ECO:0000259" key="1">
    <source>
        <dbReference type="Pfam" id="PF13474"/>
    </source>
</evidence>
<dbReference type="Gene3D" id="3.10.450.50">
    <property type="match status" value="1"/>
</dbReference>
<accession>A0A2C8ZB17</accession>